<accession>A0A9Q8P468</accession>
<dbReference type="KEGG" id="ffu:CLAFUR5_01031"/>
<dbReference type="RefSeq" id="XP_047757131.1">
    <property type="nucleotide sequence ID" value="XM_047900179.1"/>
</dbReference>
<keyword evidence="2" id="KW-0378">Hydrolase</keyword>
<dbReference type="Pfam" id="PF04909">
    <property type="entry name" value="Amidohydro_2"/>
    <property type="match status" value="1"/>
</dbReference>
<dbReference type="GO" id="GO:0016787">
    <property type="term" value="F:hydrolase activity"/>
    <property type="evidence" value="ECO:0007669"/>
    <property type="project" value="UniProtKB-KW"/>
</dbReference>
<dbReference type="PANTHER" id="PTHR35563:SF2">
    <property type="entry name" value="BARREL METAL-DEPENDENT HYDROLASE, PUTATIVE (AFU_ORTHOLOGUE AFUA_1G16240)-RELATED"/>
    <property type="match status" value="1"/>
</dbReference>
<gene>
    <name evidence="2" type="ORF">CLAFUR5_01031</name>
</gene>
<evidence type="ECO:0000313" key="2">
    <source>
        <dbReference type="EMBL" id="UJO12765.1"/>
    </source>
</evidence>
<keyword evidence="3" id="KW-1185">Reference proteome</keyword>
<feature type="domain" description="Amidohydrolase-related" evidence="1">
    <location>
        <begin position="15"/>
        <end position="274"/>
    </location>
</feature>
<dbReference type="PANTHER" id="PTHR35563">
    <property type="entry name" value="BARREL METAL-DEPENDENT HYDROLASE, PUTATIVE (AFU_ORTHOLOGUE AFUA_1G16240)-RELATED"/>
    <property type="match status" value="1"/>
</dbReference>
<dbReference type="InterPro" id="IPR032466">
    <property type="entry name" value="Metal_Hydrolase"/>
</dbReference>
<sequence length="277" mass="30590">MSRLAARIPKGSWCTHMHVVDPGTFPLDKAAQYTPSPHTLDEAKSFLGRLGIEKMVIVQPSIYADDNACTLDGLRQLGTTNGRAVKQFDPSATSQLQLQEWHDLGVRGVRLNFKSVGATPSGEELKQALRAYADVVRPFGCPLELYISLENVPLVDAISHDLDDTKMVIDHFAHPTAASLKGAKSAHEIEGFPSLLSLLQKGTLGDSNDLIVESLCKEILRARPDRCVFATDWPHTRFEDVAIAAYLEKILDWIDEEGVSLSQVLVENAEELFDARR</sequence>
<protein>
    <submittedName>
        <fullName evidence="2">4-sulfomuconolactone hydrolase</fullName>
    </submittedName>
</protein>
<reference evidence="2" key="2">
    <citation type="journal article" date="2022" name="Microb. Genom.">
        <title>A chromosome-scale genome assembly of the tomato pathogen Cladosporium fulvum reveals a compartmentalized genome architecture and the presence of a dispensable chromosome.</title>
        <authorList>
            <person name="Zaccaron A.Z."/>
            <person name="Chen L.H."/>
            <person name="Samaras A."/>
            <person name="Stergiopoulos I."/>
        </authorList>
    </citation>
    <scope>NUCLEOTIDE SEQUENCE</scope>
    <source>
        <strain evidence="2">Race5_Kim</strain>
    </source>
</reference>
<proteinExistence type="predicted"/>
<dbReference type="Gene3D" id="3.20.20.140">
    <property type="entry name" value="Metal-dependent hydrolases"/>
    <property type="match status" value="1"/>
</dbReference>
<evidence type="ECO:0000259" key="1">
    <source>
        <dbReference type="Pfam" id="PF04909"/>
    </source>
</evidence>
<dbReference type="OrthoDB" id="2135488at2759"/>
<reference evidence="2" key="1">
    <citation type="submission" date="2021-12" db="EMBL/GenBank/DDBJ databases">
        <authorList>
            <person name="Zaccaron A."/>
            <person name="Stergiopoulos I."/>
        </authorList>
    </citation>
    <scope>NUCLEOTIDE SEQUENCE</scope>
    <source>
        <strain evidence="2">Race5_Kim</strain>
    </source>
</reference>
<evidence type="ECO:0000313" key="3">
    <source>
        <dbReference type="Proteomes" id="UP000756132"/>
    </source>
</evidence>
<organism evidence="2 3">
    <name type="scientific">Passalora fulva</name>
    <name type="common">Tomato leaf mold</name>
    <name type="synonym">Cladosporium fulvum</name>
    <dbReference type="NCBI Taxonomy" id="5499"/>
    <lineage>
        <taxon>Eukaryota</taxon>
        <taxon>Fungi</taxon>
        <taxon>Dikarya</taxon>
        <taxon>Ascomycota</taxon>
        <taxon>Pezizomycotina</taxon>
        <taxon>Dothideomycetes</taxon>
        <taxon>Dothideomycetidae</taxon>
        <taxon>Mycosphaerellales</taxon>
        <taxon>Mycosphaerellaceae</taxon>
        <taxon>Fulvia</taxon>
    </lineage>
</organism>
<dbReference type="InterPro" id="IPR052358">
    <property type="entry name" value="Aro_Compnd_Degr_Hydrolases"/>
</dbReference>
<dbReference type="SUPFAM" id="SSF51556">
    <property type="entry name" value="Metallo-dependent hydrolases"/>
    <property type="match status" value="1"/>
</dbReference>
<dbReference type="Proteomes" id="UP000756132">
    <property type="component" value="Chromosome 1"/>
</dbReference>
<name>A0A9Q8P468_PASFU</name>
<dbReference type="EMBL" id="CP090163">
    <property type="protein sequence ID" value="UJO12765.1"/>
    <property type="molecule type" value="Genomic_DNA"/>
</dbReference>
<dbReference type="GeneID" id="71980909"/>
<dbReference type="AlphaFoldDB" id="A0A9Q8P468"/>
<dbReference type="InterPro" id="IPR006680">
    <property type="entry name" value="Amidohydro-rel"/>
</dbReference>